<evidence type="ECO:0000313" key="1">
    <source>
        <dbReference type="EMBL" id="GGL15952.1"/>
    </source>
</evidence>
<protein>
    <submittedName>
        <fullName evidence="1">Uncharacterized protein</fullName>
    </submittedName>
</protein>
<proteinExistence type="predicted"/>
<organism evidence="1 2">
    <name type="scientific">Deinococcus radiotolerans</name>
    <dbReference type="NCBI Taxonomy" id="1309407"/>
    <lineage>
        <taxon>Bacteria</taxon>
        <taxon>Thermotogati</taxon>
        <taxon>Deinococcota</taxon>
        <taxon>Deinococci</taxon>
        <taxon>Deinococcales</taxon>
        <taxon>Deinococcaceae</taxon>
        <taxon>Deinococcus</taxon>
    </lineage>
</organism>
<dbReference type="Proteomes" id="UP000604341">
    <property type="component" value="Unassembled WGS sequence"/>
</dbReference>
<dbReference type="EMBL" id="BMPE01000021">
    <property type="protein sequence ID" value="GGL15952.1"/>
    <property type="molecule type" value="Genomic_DNA"/>
</dbReference>
<sequence length="224" mass="21880">MGLLHSPGLSGVQGALWEVQQLAQAAGIPLPPPLQLPSLPPLVGGCDAQALAAALGAEVAQALGEQLQLPGVQQLLTGDLAGARSAVLGYLGTLDTLRGPLLADLADGQGTLGALGQAQDTLSGLRAALGQPGGSALAGDVISAVADACPAVGGLLAYAEGTLAGIEQQVQGVSSALSAGLDRLNQLTSLQGAAEALLAELDAHVDIQAALLDVVNGMNFGGGP</sequence>
<keyword evidence="2" id="KW-1185">Reference proteome</keyword>
<name>A0ABQ2FQ57_9DEIO</name>
<reference evidence="2" key="1">
    <citation type="journal article" date="2019" name="Int. J. Syst. Evol. Microbiol.">
        <title>The Global Catalogue of Microorganisms (GCM) 10K type strain sequencing project: providing services to taxonomists for standard genome sequencing and annotation.</title>
        <authorList>
            <consortium name="The Broad Institute Genomics Platform"/>
            <consortium name="The Broad Institute Genome Sequencing Center for Infectious Disease"/>
            <person name="Wu L."/>
            <person name="Ma J."/>
        </authorList>
    </citation>
    <scope>NUCLEOTIDE SEQUENCE [LARGE SCALE GENOMIC DNA]</scope>
    <source>
        <strain evidence="2">JCM 19173</strain>
    </source>
</reference>
<dbReference type="RefSeq" id="WP_189070612.1">
    <property type="nucleotide sequence ID" value="NZ_BMPE01000021.1"/>
</dbReference>
<evidence type="ECO:0000313" key="2">
    <source>
        <dbReference type="Proteomes" id="UP000604341"/>
    </source>
</evidence>
<comment type="caution">
    <text evidence="1">The sequence shown here is derived from an EMBL/GenBank/DDBJ whole genome shotgun (WGS) entry which is preliminary data.</text>
</comment>
<accession>A0ABQ2FQ57</accession>
<gene>
    <name evidence="1" type="ORF">GCM10010844_38560</name>
</gene>